<dbReference type="CDD" id="cd03814">
    <property type="entry name" value="GT4-like"/>
    <property type="match status" value="1"/>
</dbReference>
<dbReference type="InterPro" id="IPR028098">
    <property type="entry name" value="Glyco_trans_4-like_N"/>
</dbReference>
<dbReference type="RefSeq" id="WP_053430836.1">
    <property type="nucleotide sequence ID" value="NZ_JARMRQ010000049.1"/>
</dbReference>
<dbReference type="Pfam" id="PF13439">
    <property type="entry name" value="Glyco_transf_4"/>
    <property type="match status" value="1"/>
</dbReference>
<feature type="domain" description="Glycosyltransferase subfamily 4-like N-terminal" evidence="2">
    <location>
        <begin position="14"/>
        <end position="180"/>
    </location>
</feature>
<reference evidence="3" key="1">
    <citation type="submission" date="2015-08" db="EMBL/GenBank/DDBJ databases">
        <title>Complete DNA Sequence of Pseudomonas syringae pv. actinidiae, the Causal Agent of Kiwifruit Canker Disease.</title>
        <authorList>
            <person name="Rikkerink E.H.A."/>
            <person name="Fineran P.C."/>
        </authorList>
    </citation>
    <scope>NUCLEOTIDE SEQUENCE</scope>
    <source>
        <strain evidence="3">DSM 13666</strain>
    </source>
</reference>
<evidence type="ECO:0000313" key="3">
    <source>
        <dbReference type="EMBL" id="KOO38563.1"/>
    </source>
</evidence>
<protein>
    <submittedName>
        <fullName evidence="3">Glycosyl transferase</fullName>
    </submittedName>
</protein>
<dbReference type="GO" id="GO:0016758">
    <property type="term" value="F:hexosyltransferase activity"/>
    <property type="evidence" value="ECO:0007669"/>
    <property type="project" value="TreeGrafter"/>
</dbReference>
<evidence type="ECO:0000259" key="1">
    <source>
        <dbReference type="Pfam" id="PF00534"/>
    </source>
</evidence>
<keyword evidence="3" id="KW-0808">Transferase</keyword>
<dbReference type="PATRIC" id="fig|136160.3.peg.1636"/>
<evidence type="ECO:0000259" key="2">
    <source>
        <dbReference type="Pfam" id="PF13439"/>
    </source>
</evidence>
<dbReference type="PANTHER" id="PTHR45947:SF3">
    <property type="entry name" value="SULFOQUINOVOSYL TRANSFERASE SQD2"/>
    <property type="match status" value="1"/>
</dbReference>
<dbReference type="Gene3D" id="3.40.50.2000">
    <property type="entry name" value="Glycogen Phosphorylase B"/>
    <property type="match status" value="2"/>
</dbReference>
<dbReference type="InterPro" id="IPR050194">
    <property type="entry name" value="Glycosyltransferase_grp1"/>
</dbReference>
<feature type="domain" description="Glycosyl transferase family 1" evidence="1">
    <location>
        <begin position="191"/>
        <end position="350"/>
    </location>
</feature>
<organism evidence="3">
    <name type="scientific">Halalkalibacterium halodurans</name>
    <name type="common">Bacillus halodurans</name>
    <dbReference type="NCBI Taxonomy" id="86665"/>
    <lineage>
        <taxon>Bacteria</taxon>
        <taxon>Bacillati</taxon>
        <taxon>Bacillota</taxon>
        <taxon>Bacilli</taxon>
        <taxon>Bacillales</taxon>
        <taxon>Bacillaceae</taxon>
        <taxon>Halalkalibacterium (ex Joshi et al. 2022)</taxon>
    </lineage>
</organism>
<dbReference type="SUPFAM" id="SSF53756">
    <property type="entry name" value="UDP-Glycosyltransferase/glycogen phosphorylase"/>
    <property type="match status" value="1"/>
</dbReference>
<comment type="caution">
    <text evidence="3">The sequence shown here is derived from an EMBL/GenBank/DDBJ whole genome shotgun (WGS) entry which is preliminary data.</text>
</comment>
<dbReference type="AlphaFoldDB" id="A0A0M0KJH2"/>
<accession>A0A0M0KJH2</accession>
<proteinExistence type="predicted"/>
<dbReference type="InterPro" id="IPR001296">
    <property type="entry name" value="Glyco_trans_1"/>
</dbReference>
<dbReference type="EMBL" id="LILD01000001">
    <property type="protein sequence ID" value="KOO38563.1"/>
    <property type="molecule type" value="Genomic_DNA"/>
</dbReference>
<dbReference type="Pfam" id="PF00534">
    <property type="entry name" value="Glycos_transf_1"/>
    <property type="match status" value="1"/>
</dbReference>
<name>A0A0M0KJH2_ALKHA</name>
<accession>A0A4Y7WYZ3</accession>
<dbReference type="PANTHER" id="PTHR45947">
    <property type="entry name" value="SULFOQUINOVOSYL TRANSFERASE SQD2"/>
    <property type="match status" value="1"/>
</dbReference>
<gene>
    <name evidence="3" type="ORF">AMD02_06630</name>
</gene>
<sequence length="381" mass="44077">MRIALFTDTYIPQVNGVARTIKRLVDHLEKRQVEYALYMPETIEKLDRFESNIHTFASLPFFLYPECRIALPNVFKLRQQLTSFQPDLLHIATPFNVGLSGLQHGKKYGIPMVGSYHTHFDHYLHYYKLQFMSAWLWKYVKWFHQPFERTFVPSVETMRHLQKHGFQRLALWTRGVDCERFHPKQRHRSYASNLLPKDKAVLLYVGRLAPEKDLATLVAIMAQLPQELNEKIQWMIVGDGPSLPEMKKQCPTNVTFTGYLKGEELAAAYASADLFVFPSVTETFGNVVLESFASGTPAIVADRGGVTEIVEHGKSGMICKAGDVHSFIQAIEHLLMNRSKRAEMGYEARQYALTQSWERIFDDLLEQYEQVIFHHKKRHLA</sequence>